<evidence type="ECO:0000256" key="4">
    <source>
        <dbReference type="ARBA" id="ARBA00022777"/>
    </source>
</evidence>
<feature type="region of interest" description="Disordered" evidence="9">
    <location>
        <begin position="1"/>
        <end position="27"/>
    </location>
</feature>
<evidence type="ECO:0000256" key="8">
    <source>
        <dbReference type="PROSITE-ProRule" id="PRU10141"/>
    </source>
</evidence>
<keyword evidence="1" id="KW-0723">Serine/threonine-protein kinase</keyword>
<dbReference type="InterPro" id="IPR011072">
    <property type="entry name" value="HR1_rho-bd"/>
</dbReference>
<dbReference type="GO" id="GO:0005524">
    <property type="term" value="F:ATP binding"/>
    <property type="evidence" value="ECO:0007669"/>
    <property type="project" value="UniProtKB-UniRule"/>
</dbReference>
<dbReference type="SUPFAM" id="SSF46585">
    <property type="entry name" value="HR1 repeat"/>
    <property type="match status" value="2"/>
</dbReference>
<feature type="domain" description="Protein kinase" evidence="10">
    <location>
        <begin position="605"/>
        <end position="729"/>
    </location>
</feature>
<keyword evidence="2" id="KW-0808">Transferase</keyword>
<comment type="catalytic activity">
    <reaction evidence="6">
        <text>L-threonyl-[protein] + ATP = O-phospho-L-threonyl-[protein] + ADP + H(+)</text>
        <dbReference type="Rhea" id="RHEA:46608"/>
        <dbReference type="Rhea" id="RHEA-COMP:11060"/>
        <dbReference type="Rhea" id="RHEA-COMP:11605"/>
        <dbReference type="ChEBI" id="CHEBI:15378"/>
        <dbReference type="ChEBI" id="CHEBI:30013"/>
        <dbReference type="ChEBI" id="CHEBI:30616"/>
        <dbReference type="ChEBI" id="CHEBI:61977"/>
        <dbReference type="ChEBI" id="CHEBI:456216"/>
        <dbReference type="EC" id="2.7.11.1"/>
    </reaction>
</comment>
<dbReference type="WBParaSite" id="PSU_v2.g3632.t1">
    <property type="protein sequence ID" value="PSU_v2.g3632.t1"/>
    <property type="gene ID" value="PSU_v2.g3632"/>
</dbReference>
<dbReference type="Gene3D" id="1.10.287.160">
    <property type="entry name" value="HR1 repeat"/>
    <property type="match status" value="2"/>
</dbReference>
<dbReference type="InterPro" id="IPR000719">
    <property type="entry name" value="Prot_kinase_dom"/>
</dbReference>
<evidence type="ECO:0000256" key="6">
    <source>
        <dbReference type="ARBA" id="ARBA00047899"/>
    </source>
</evidence>
<feature type="compositionally biased region" description="Basic and acidic residues" evidence="9">
    <location>
        <begin position="178"/>
        <end position="187"/>
    </location>
</feature>
<evidence type="ECO:0000259" key="10">
    <source>
        <dbReference type="PROSITE" id="PS50011"/>
    </source>
</evidence>
<dbReference type="PROSITE" id="PS50011">
    <property type="entry name" value="PROTEIN_KINASE_DOM"/>
    <property type="match status" value="1"/>
</dbReference>
<feature type="compositionally biased region" description="Polar residues" evidence="9">
    <location>
        <begin position="443"/>
        <end position="460"/>
    </location>
</feature>
<dbReference type="Gene3D" id="1.10.510.10">
    <property type="entry name" value="Transferase(Phosphotransferase) domain 1"/>
    <property type="match status" value="1"/>
</dbReference>
<dbReference type="AlphaFoldDB" id="A0A914YSD8"/>
<evidence type="ECO:0000256" key="2">
    <source>
        <dbReference type="ARBA" id="ARBA00022679"/>
    </source>
</evidence>
<dbReference type="PROSITE" id="PS00107">
    <property type="entry name" value="PROTEIN_KINASE_ATP"/>
    <property type="match status" value="1"/>
</dbReference>
<dbReference type="Pfam" id="PF00069">
    <property type="entry name" value="Pkinase"/>
    <property type="match status" value="1"/>
</dbReference>
<protein>
    <submittedName>
        <fullName evidence="12">Protein kinase domain-containing protein</fullName>
    </submittedName>
</protein>
<feature type="compositionally biased region" description="Polar residues" evidence="9">
    <location>
        <begin position="1"/>
        <end position="13"/>
    </location>
</feature>
<feature type="compositionally biased region" description="Polar residues" evidence="9">
    <location>
        <begin position="531"/>
        <end position="546"/>
    </location>
</feature>
<organism evidence="11 12">
    <name type="scientific">Panagrolaimus superbus</name>
    <dbReference type="NCBI Taxonomy" id="310955"/>
    <lineage>
        <taxon>Eukaryota</taxon>
        <taxon>Metazoa</taxon>
        <taxon>Ecdysozoa</taxon>
        <taxon>Nematoda</taxon>
        <taxon>Chromadorea</taxon>
        <taxon>Rhabditida</taxon>
        <taxon>Tylenchina</taxon>
        <taxon>Panagrolaimomorpha</taxon>
        <taxon>Panagrolaimoidea</taxon>
        <taxon>Panagrolaimidae</taxon>
        <taxon>Panagrolaimus</taxon>
    </lineage>
</organism>
<keyword evidence="11" id="KW-1185">Reference proteome</keyword>
<dbReference type="InterPro" id="IPR036274">
    <property type="entry name" value="HR1_rpt_sf"/>
</dbReference>
<dbReference type="SUPFAM" id="SSF49562">
    <property type="entry name" value="C2 domain (Calcium/lipid-binding domain, CaLB)"/>
    <property type="match status" value="1"/>
</dbReference>
<comment type="catalytic activity">
    <reaction evidence="7">
        <text>L-seryl-[protein] + ATP = O-phospho-L-seryl-[protein] + ADP + H(+)</text>
        <dbReference type="Rhea" id="RHEA:17989"/>
        <dbReference type="Rhea" id="RHEA-COMP:9863"/>
        <dbReference type="Rhea" id="RHEA-COMP:11604"/>
        <dbReference type="ChEBI" id="CHEBI:15378"/>
        <dbReference type="ChEBI" id="CHEBI:29999"/>
        <dbReference type="ChEBI" id="CHEBI:30616"/>
        <dbReference type="ChEBI" id="CHEBI:83421"/>
        <dbReference type="ChEBI" id="CHEBI:456216"/>
        <dbReference type="EC" id="2.7.11.1"/>
    </reaction>
</comment>
<evidence type="ECO:0000256" key="7">
    <source>
        <dbReference type="ARBA" id="ARBA00048679"/>
    </source>
</evidence>
<evidence type="ECO:0000256" key="3">
    <source>
        <dbReference type="ARBA" id="ARBA00022741"/>
    </source>
</evidence>
<dbReference type="GO" id="GO:0035556">
    <property type="term" value="P:intracellular signal transduction"/>
    <property type="evidence" value="ECO:0007669"/>
    <property type="project" value="TreeGrafter"/>
</dbReference>
<dbReference type="SMART" id="SM00742">
    <property type="entry name" value="Hr1"/>
    <property type="match status" value="2"/>
</dbReference>
<feature type="binding site" evidence="8">
    <location>
        <position position="634"/>
    </location>
    <ligand>
        <name>ATP</name>
        <dbReference type="ChEBI" id="CHEBI:30616"/>
    </ligand>
</feature>
<evidence type="ECO:0000256" key="9">
    <source>
        <dbReference type="SAM" id="MobiDB-lite"/>
    </source>
</evidence>
<reference evidence="12" key="1">
    <citation type="submission" date="2022-11" db="UniProtKB">
        <authorList>
            <consortium name="WormBaseParasite"/>
        </authorList>
    </citation>
    <scope>IDENTIFICATION</scope>
</reference>
<feature type="region of interest" description="Disordered" evidence="9">
    <location>
        <begin position="423"/>
        <end position="557"/>
    </location>
</feature>
<feature type="compositionally biased region" description="Polar residues" evidence="9">
    <location>
        <begin position="196"/>
        <end position="208"/>
    </location>
</feature>
<dbReference type="InterPro" id="IPR011009">
    <property type="entry name" value="Kinase-like_dom_sf"/>
</dbReference>
<evidence type="ECO:0000313" key="12">
    <source>
        <dbReference type="WBParaSite" id="PSU_v2.g3632.t1"/>
    </source>
</evidence>
<keyword evidence="3 8" id="KW-0547">Nucleotide-binding</keyword>
<dbReference type="Gene3D" id="3.30.200.20">
    <property type="entry name" value="Phosphorylase Kinase, domain 1"/>
    <property type="match status" value="1"/>
</dbReference>
<accession>A0A914YSD8</accession>
<proteinExistence type="predicted"/>
<dbReference type="InterPro" id="IPR017441">
    <property type="entry name" value="Protein_kinase_ATP_BS"/>
</dbReference>
<evidence type="ECO:0000313" key="11">
    <source>
        <dbReference type="Proteomes" id="UP000887577"/>
    </source>
</evidence>
<feature type="region of interest" description="Disordered" evidence="9">
    <location>
        <begin position="178"/>
        <end position="224"/>
    </location>
</feature>
<dbReference type="PANTHER" id="PTHR24356">
    <property type="entry name" value="SERINE/THREONINE-PROTEIN KINASE"/>
    <property type="match status" value="1"/>
</dbReference>
<keyword evidence="4" id="KW-0418">Kinase</keyword>
<dbReference type="PANTHER" id="PTHR24356:SF210">
    <property type="entry name" value="SERINE_THREONINE-PROTEIN KINASE N"/>
    <property type="match status" value="1"/>
</dbReference>
<evidence type="ECO:0000256" key="5">
    <source>
        <dbReference type="ARBA" id="ARBA00022840"/>
    </source>
</evidence>
<dbReference type="SUPFAM" id="SSF56112">
    <property type="entry name" value="Protein kinase-like (PK-like)"/>
    <property type="match status" value="1"/>
</dbReference>
<keyword evidence="5 8" id="KW-0067">ATP-binding</keyword>
<feature type="compositionally biased region" description="Low complexity" evidence="9">
    <location>
        <begin position="499"/>
        <end position="509"/>
    </location>
</feature>
<dbReference type="FunFam" id="3.30.200.20:FF:000058">
    <property type="entry name" value="Putative serine/threonine-protein kinase N2"/>
    <property type="match status" value="1"/>
</dbReference>
<sequence>MFLESNENVQSPNGDEEEPAPQESSRRLALEKELQKELNVKEGFEKFFSCELNPRAYNHKLMESTRQLFEDNKAKITYLKMQIDRLVIQEQSNGANFQSKSDAVVDDLLYRLHRETALTDGALNMLRTMKDSKKSEKNYKELHEAVIQAEEKIDLIRLALKKYMDILPSESPKRLLIRKEIDPRSNDSRFSPPASYGSSTFGDSTPKASTIPRHSVDHRRSGAPMPTLAVSGKLELNIHGVQDLINDIPGRANRGDFTSIAGGNSYSDVGKFKTTKNMQRQYSQNARGSLTDEVYAILRIDNHIVAQTDAKQPGKQCWNHKTSINLDRVRGLEIEIYYRDHRSMCAFAVLKLGNLIEKQERKESTGITLPLEPQGAIFFEFAYFDPVVSRKPKLERQKKLFRVKERRGIDTAKKQMGVAAWGRVLKNGGGSNSPTREPITSPVGLQSYASSNTSRQSSTLPLRLPPQPSYDLPSSSNAYTNRPPPLSATSGMSKSVYVPTTESPQSSESSTRKSHHSKQQAVTLEDLRQPIPTSARRQSTPNANKIQQQQSQDSAYSDEFLTPKKAPRSHLPSSTLAEDLSLTSISRRSSKLTGSSTGPVNVDNFRLISVLGRGHFGKVILSQFKPTGQHYALKVLKKGDILARDEVESLMVEKRIFEIASRNKHPFLVNLFAGFQTAEHVFFVMEYSMGGDLMRHIHDDIFSEERACFYAACVLLGLEFLHSHKIIYR</sequence>
<dbReference type="Proteomes" id="UP000887577">
    <property type="component" value="Unplaced"/>
</dbReference>
<dbReference type="InterPro" id="IPR035892">
    <property type="entry name" value="C2_domain_sf"/>
</dbReference>
<dbReference type="SMART" id="SM00220">
    <property type="entry name" value="S_TKc"/>
    <property type="match status" value="1"/>
</dbReference>
<dbReference type="InterPro" id="IPR050236">
    <property type="entry name" value="Ser_Thr_kinase_AGC"/>
</dbReference>
<name>A0A914YSD8_9BILA</name>
<evidence type="ECO:0000256" key="1">
    <source>
        <dbReference type="ARBA" id="ARBA00022527"/>
    </source>
</evidence>
<dbReference type="GO" id="GO:0004674">
    <property type="term" value="F:protein serine/threonine kinase activity"/>
    <property type="evidence" value="ECO:0007669"/>
    <property type="project" value="UniProtKB-KW"/>
</dbReference>